<organism evidence="1 2">
    <name type="scientific">Metamycoplasma auris</name>
    <dbReference type="NCBI Taxonomy" id="51363"/>
    <lineage>
        <taxon>Bacteria</taxon>
        <taxon>Bacillati</taxon>
        <taxon>Mycoplasmatota</taxon>
        <taxon>Mycoplasmoidales</taxon>
        <taxon>Metamycoplasmataceae</taxon>
        <taxon>Metamycoplasma</taxon>
    </lineage>
</organism>
<protein>
    <recommendedName>
        <fullName evidence="3">Transposase</fullName>
    </recommendedName>
</protein>
<feature type="non-terminal residue" evidence="1">
    <location>
        <position position="1"/>
    </location>
</feature>
<dbReference type="AlphaFoldDB" id="A0A2W7G1Q1"/>
<evidence type="ECO:0000313" key="1">
    <source>
        <dbReference type="EMBL" id="PZV99873.1"/>
    </source>
</evidence>
<dbReference type="EMBL" id="QKUB01000005">
    <property type="protein sequence ID" value="PZV99873.1"/>
    <property type="molecule type" value="Genomic_DNA"/>
</dbReference>
<evidence type="ECO:0000313" key="2">
    <source>
        <dbReference type="Proteomes" id="UP000249646"/>
    </source>
</evidence>
<keyword evidence="2" id="KW-1185">Reference proteome</keyword>
<name>A0A2W7G1Q1_9BACT</name>
<dbReference type="Proteomes" id="UP000249646">
    <property type="component" value="Unassembled WGS sequence"/>
</dbReference>
<evidence type="ECO:0008006" key="3">
    <source>
        <dbReference type="Google" id="ProtNLM"/>
    </source>
</evidence>
<sequence length="163" mass="19380">GATWIKNLSVRLKAEYILCRFHLKQKLGVIFNNSKELKSMLDQYYLDTGIRLEKLINRFIFNQNYEDLIRFLENSLNQLKDYLNQTRWTHLTDFLKYIKRNLKGLIGVPMDSSLYFGNVAESFVSHLIKKKIKRNWTIYSVQSIMVLLTKNQNAIYLESYIEA</sequence>
<reference evidence="1 2" key="1">
    <citation type="submission" date="2018-06" db="EMBL/GenBank/DDBJ databases">
        <title>Genomic Encyclopedia of Archaeal and Bacterial Type Strains, Phase II (KMG-II): from individual species to whole genera.</title>
        <authorList>
            <person name="Goeker M."/>
        </authorList>
    </citation>
    <scope>NUCLEOTIDE SEQUENCE [LARGE SCALE GENOMIC DNA]</scope>
    <source>
        <strain evidence="1 2">ATCC 51348</strain>
    </source>
</reference>
<accession>A0A2W7G1Q1</accession>
<proteinExistence type="predicted"/>
<gene>
    <name evidence="1" type="ORF">BCF89_1051</name>
</gene>
<comment type="caution">
    <text evidence="1">The sequence shown here is derived from an EMBL/GenBank/DDBJ whole genome shotgun (WGS) entry which is preliminary data.</text>
</comment>